<evidence type="ECO:0000256" key="8">
    <source>
        <dbReference type="ARBA" id="ARBA00022801"/>
    </source>
</evidence>
<evidence type="ECO:0000256" key="12">
    <source>
        <dbReference type="ARBA" id="ARBA00047761"/>
    </source>
</evidence>
<organism evidence="16 17">
    <name type="scientific">Mesorhabditis spiculigera</name>
    <dbReference type="NCBI Taxonomy" id="96644"/>
    <lineage>
        <taxon>Eukaryota</taxon>
        <taxon>Metazoa</taxon>
        <taxon>Ecdysozoa</taxon>
        <taxon>Nematoda</taxon>
        <taxon>Chromadorea</taxon>
        <taxon>Rhabditida</taxon>
        <taxon>Rhabditina</taxon>
        <taxon>Rhabditomorpha</taxon>
        <taxon>Rhabditoidea</taxon>
        <taxon>Rhabditidae</taxon>
        <taxon>Mesorhabditinae</taxon>
        <taxon>Mesorhabditis</taxon>
    </lineage>
</organism>
<comment type="similarity">
    <text evidence="3">Belongs to the SSU72 phosphatase family.</text>
</comment>
<dbReference type="GO" id="GO:0003755">
    <property type="term" value="F:peptidyl-prolyl cis-trans isomerase activity"/>
    <property type="evidence" value="ECO:0007669"/>
    <property type="project" value="InterPro"/>
</dbReference>
<evidence type="ECO:0000259" key="15">
    <source>
        <dbReference type="Pfam" id="PF23322"/>
    </source>
</evidence>
<dbReference type="Gene3D" id="3.40.50.2300">
    <property type="match status" value="1"/>
</dbReference>
<dbReference type="EMBL" id="CATQJA010002663">
    <property type="protein sequence ID" value="CAJ0581620.1"/>
    <property type="molecule type" value="Genomic_DNA"/>
</dbReference>
<dbReference type="GO" id="GO:0004722">
    <property type="term" value="F:protein serine/threonine phosphatase activity"/>
    <property type="evidence" value="ECO:0007669"/>
    <property type="project" value="UniProtKB-EC"/>
</dbReference>
<evidence type="ECO:0000256" key="9">
    <source>
        <dbReference type="ARBA" id="ARBA00022803"/>
    </source>
</evidence>
<feature type="non-terminal residue" evidence="16">
    <location>
        <position position="1"/>
    </location>
</feature>
<evidence type="ECO:0000256" key="1">
    <source>
        <dbReference type="ARBA" id="ARBA00004123"/>
    </source>
</evidence>
<evidence type="ECO:0000256" key="4">
    <source>
        <dbReference type="ARBA" id="ARBA00013081"/>
    </source>
</evidence>
<dbReference type="InterPro" id="IPR019734">
    <property type="entry name" value="TPR_rpt"/>
</dbReference>
<comment type="subcellular location">
    <subcellularLocation>
        <location evidence="2">Cytoplasm</location>
    </subcellularLocation>
    <subcellularLocation>
        <location evidence="1">Nucleus</location>
    </subcellularLocation>
</comment>
<sequence length="565" mass="65446">MSKAEPRPKSVKKTLNAGRGQVPEYKDGTKAVFHYEVLRPLDLTNGMPESRDDYESIEDTRKGYPHGYGLPMELIFGKKFQLAIFETLLRSMNVDEISQFDVEASELFQYPLTSKKLRDLAHSREHGHGHSHSTHMCAATMAEGTGYPCLDELLKKPSPLRFIFHLLQVHQPEDYEAEGWQLNPEAKLKSVETLKQQGNELYLKKKYRPAIEKYKEALTRLDHLILREKPGDPEWEELDVKNVPLYLNLSICYLHCGDFYESIGAADEVLSRDATNDKALYRKAKALIGTWELGKARESLEKLVAAHPEWAKLADVELQEIKRRQDQVAADKKNICKNMIKGMEDGDRQFKINDLLKFAKLRINATRRQVHGPYQNPLRRHLLLEYESQHGSARLFKEKRHINRVVWHRQSSETARQVGDDAQLLRFRHAVRFHLQGPVEKGQGILHGKWAPEHARSEPADQRGPQKLQVCTDEFNVIIALEERVYDQVLDHFFSKKQDRMVHVHIINIDIEDNHEDATNGAWLVTDICEKLSKCRDLTADIERVIEEFADKNPERNIMHTIKFY</sequence>
<dbReference type="SMART" id="SM00028">
    <property type="entry name" value="TPR"/>
    <property type="match status" value="3"/>
</dbReference>
<feature type="region of interest" description="Disordered" evidence="14">
    <location>
        <begin position="1"/>
        <end position="20"/>
    </location>
</feature>
<dbReference type="Gene3D" id="3.10.50.40">
    <property type="match status" value="1"/>
</dbReference>
<accession>A0AA36D7P3</accession>
<evidence type="ECO:0000313" key="16">
    <source>
        <dbReference type="EMBL" id="CAJ0581620.1"/>
    </source>
</evidence>
<comment type="catalytic activity">
    <reaction evidence="13">
        <text>O-phospho-L-threonyl-[protein] + H2O = L-threonyl-[protein] + phosphate</text>
        <dbReference type="Rhea" id="RHEA:47004"/>
        <dbReference type="Rhea" id="RHEA-COMP:11060"/>
        <dbReference type="Rhea" id="RHEA-COMP:11605"/>
        <dbReference type="ChEBI" id="CHEBI:15377"/>
        <dbReference type="ChEBI" id="CHEBI:30013"/>
        <dbReference type="ChEBI" id="CHEBI:43474"/>
        <dbReference type="ChEBI" id="CHEBI:61977"/>
        <dbReference type="EC" id="3.1.3.16"/>
    </reaction>
</comment>
<keyword evidence="5" id="KW-0963">Cytoplasm</keyword>
<evidence type="ECO:0000256" key="3">
    <source>
        <dbReference type="ARBA" id="ARBA00008978"/>
    </source>
</evidence>
<evidence type="ECO:0000256" key="11">
    <source>
        <dbReference type="ARBA" id="ARBA00023242"/>
    </source>
</evidence>
<dbReference type="InterPro" id="IPR011990">
    <property type="entry name" value="TPR-like_helical_dom_sf"/>
</dbReference>
<dbReference type="InterPro" id="IPR056277">
    <property type="entry name" value="PPIase_AIP"/>
</dbReference>
<evidence type="ECO:0000313" key="17">
    <source>
        <dbReference type="Proteomes" id="UP001177023"/>
    </source>
</evidence>
<evidence type="ECO:0000256" key="2">
    <source>
        <dbReference type="ARBA" id="ARBA00004496"/>
    </source>
</evidence>
<evidence type="ECO:0000256" key="6">
    <source>
        <dbReference type="ARBA" id="ARBA00022664"/>
    </source>
</evidence>
<dbReference type="Proteomes" id="UP001177023">
    <property type="component" value="Unassembled WGS sequence"/>
</dbReference>
<keyword evidence="9" id="KW-0802">TPR repeat</keyword>
<dbReference type="EC" id="3.1.3.16" evidence="4"/>
<dbReference type="SUPFAM" id="SSF48452">
    <property type="entry name" value="TPR-like"/>
    <property type="match status" value="1"/>
</dbReference>
<feature type="domain" description="AIP/AIPL N-terminal FKBP-type PPIase" evidence="15">
    <location>
        <begin position="24"/>
        <end position="167"/>
    </location>
</feature>
<dbReference type="GO" id="GO:0005737">
    <property type="term" value="C:cytoplasm"/>
    <property type="evidence" value="ECO:0007669"/>
    <property type="project" value="UniProtKB-SubCell"/>
</dbReference>
<dbReference type="AlphaFoldDB" id="A0AA36D7P3"/>
<evidence type="ECO:0000256" key="13">
    <source>
        <dbReference type="ARBA" id="ARBA00048336"/>
    </source>
</evidence>
<dbReference type="InterPro" id="IPR046357">
    <property type="entry name" value="PPIase_dom_sf"/>
</dbReference>
<keyword evidence="10" id="KW-0904">Protein phosphatase</keyword>
<dbReference type="PANTHER" id="PTHR11242:SF0">
    <property type="entry name" value="TPR_REGION DOMAIN-CONTAINING PROTEIN"/>
    <property type="match status" value="1"/>
</dbReference>
<dbReference type="Pfam" id="PF04722">
    <property type="entry name" value="Ssu72"/>
    <property type="match status" value="1"/>
</dbReference>
<evidence type="ECO:0000256" key="14">
    <source>
        <dbReference type="SAM" id="MobiDB-lite"/>
    </source>
</evidence>
<keyword evidence="6" id="KW-0507">mRNA processing</keyword>
<dbReference type="GO" id="GO:0005634">
    <property type="term" value="C:nucleus"/>
    <property type="evidence" value="ECO:0007669"/>
    <property type="project" value="UniProtKB-SubCell"/>
</dbReference>
<gene>
    <name evidence="16" type="ORF">MSPICULIGERA_LOCUS19777</name>
</gene>
<dbReference type="Gene3D" id="1.25.40.10">
    <property type="entry name" value="Tetratricopeptide repeat domain"/>
    <property type="match status" value="1"/>
</dbReference>
<evidence type="ECO:0000256" key="5">
    <source>
        <dbReference type="ARBA" id="ARBA00022490"/>
    </source>
</evidence>
<proteinExistence type="inferred from homology"/>
<reference evidence="16" key="1">
    <citation type="submission" date="2023-06" db="EMBL/GenBank/DDBJ databases">
        <authorList>
            <person name="Delattre M."/>
        </authorList>
    </citation>
    <scope>NUCLEOTIDE SEQUENCE</scope>
    <source>
        <strain evidence="16">AF72</strain>
    </source>
</reference>
<evidence type="ECO:0000256" key="10">
    <source>
        <dbReference type="ARBA" id="ARBA00022912"/>
    </source>
</evidence>
<dbReference type="PANTHER" id="PTHR11242">
    <property type="entry name" value="ARYL HYDROCARBON RECEPTOR INTERACTING PROTEIN RELATED"/>
    <property type="match status" value="1"/>
</dbReference>
<keyword evidence="7" id="KW-0677">Repeat</keyword>
<keyword evidence="17" id="KW-1185">Reference proteome</keyword>
<comment type="caution">
    <text evidence="16">The sequence shown here is derived from an EMBL/GenBank/DDBJ whole genome shotgun (WGS) entry which is preliminary data.</text>
</comment>
<dbReference type="Pfam" id="PF23322">
    <property type="entry name" value="PPIase_AIP"/>
    <property type="match status" value="1"/>
</dbReference>
<dbReference type="InterPro" id="IPR006811">
    <property type="entry name" value="RNA_pol_II_suA"/>
</dbReference>
<evidence type="ECO:0000256" key="7">
    <source>
        <dbReference type="ARBA" id="ARBA00022737"/>
    </source>
</evidence>
<dbReference type="GO" id="GO:0006397">
    <property type="term" value="P:mRNA processing"/>
    <property type="evidence" value="ECO:0007669"/>
    <property type="project" value="UniProtKB-KW"/>
</dbReference>
<protein>
    <recommendedName>
        <fullName evidence="4">protein-serine/threonine phosphatase</fullName>
        <ecNumber evidence="4">3.1.3.16</ecNumber>
    </recommendedName>
</protein>
<keyword evidence="8" id="KW-0378">Hydrolase</keyword>
<name>A0AA36D7P3_9BILA</name>
<comment type="catalytic activity">
    <reaction evidence="12">
        <text>O-phospho-L-seryl-[protein] + H2O = L-seryl-[protein] + phosphate</text>
        <dbReference type="Rhea" id="RHEA:20629"/>
        <dbReference type="Rhea" id="RHEA-COMP:9863"/>
        <dbReference type="Rhea" id="RHEA-COMP:11604"/>
        <dbReference type="ChEBI" id="CHEBI:15377"/>
        <dbReference type="ChEBI" id="CHEBI:29999"/>
        <dbReference type="ChEBI" id="CHEBI:43474"/>
        <dbReference type="ChEBI" id="CHEBI:83421"/>
        <dbReference type="EC" id="3.1.3.16"/>
    </reaction>
</comment>
<keyword evidence="11" id="KW-0539">Nucleus</keyword>
<dbReference type="InterPro" id="IPR039663">
    <property type="entry name" value="AIP/AIPL1/TTC9"/>
</dbReference>